<keyword evidence="3" id="KW-0472">Membrane</keyword>
<feature type="compositionally biased region" description="Low complexity" evidence="2">
    <location>
        <begin position="74"/>
        <end position="91"/>
    </location>
</feature>
<dbReference type="GeneID" id="98054762"/>
<dbReference type="RefSeq" id="WP_179762459.1">
    <property type="nucleotide sequence ID" value="NZ_BAAAJZ010000004.1"/>
</dbReference>
<dbReference type="Proteomes" id="UP000549695">
    <property type="component" value="Unassembled WGS sequence"/>
</dbReference>
<keyword evidence="3" id="KW-0812">Transmembrane</keyword>
<feature type="region of interest" description="Disordered" evidence="2">
    <location>
        <begin position="74"/>
        <end position="103"/>
    </location>
</feature>
<sequence>MSETTQQPSTDSFVTGYVAPTVPPQNSGPDEPAALAAPIRPRRWPLLLGGMALGGVIATVPAVIVALTLAPAGTPAAGPTASAPTVSASSPTGGGGTPVASAPAAQGEVGDQLTDGGITVTVTSAEFVPDVMVSDNAGSTSATYAPQGPGDGARYFAVRTHVVNDGQKSIDLTCSSPITNVLIDDHGRKFDPLDGLYKIQGNPYCNDAVQPGFEADMTYVYRVPSSATITSWSFADAADPTSFSRLGTIVQVD</sequence>
<evidence type="ECO:0000313" key="5">
    <source>
        <dbReference type="Proteomes" id="UP000549695"/>
    </source>
</evidence>
<evidence type="ECO:0000256" key="1">
    <source>
        <dbReference type="ARBA" id="ARBA00022729"/>
    </source>
</evidence>
<keyword evidence="3" id="KW-1133">Transmembrane helix</keyword>
<feature type="region of interest" description="Disordered" evidence="2">
    <location>
        <begin position="1"/>
        <end position="34"/>
    </location>
</feature>
<organism evidence="4 5">
    <name type="scientific">Pseudonocardia alni</name>
    <name type="common">Amycolata alni</name>
    <dbReference type="NCBI Taxonomy" id="33907"/>
    <lineage>
        <taxon>Bacteria</taxon>
        <taxon>Bacillati</taxon>
        <taxon>Actinomycetota</taxon>
        <taxon>Actinomycetes</taxon>
        <taxon>Pseudonocardiales</taxon>
        <taxon>Pseudonocardiaceae</taxon>
        <taxon>Pseudonocardia</taxon>
    </lineage>
</organism>
<evidence type="ECO:0008006" key="6">
    <source>
        <dbReference type="Google" id="ProtNLM"/>
    </source>
</evidence>
<gene>
    <name evidence="4" type="ORF">HDA37_005099</name>
</gene>
<feature type="transmembrane region" description="Helical" evidence="3">
    <location>
        <begin position="46"/>
        <end position="70"/>
    </location>
</feature>
<keyword evidence="5" id="KW-1185">Reference proteome</keyword>
<dbReference type="AlphaFoldDB" id="A0A852WDM5"/>
<feature type="compositionally biased region" description="Polar residues" evidence="2">
    <location>
        <begin position="1"/>
        <end position="13"/>
    </location>
</feature>
<proteinExistence type="predicted"/>
<comment type="caution">
    <text evidence="4">The sequence shown here is derived from an EMBL/GenBank/DDBJ whole genome shotgun (WGS) entry which is preliminary data.</text>
</comment>
<evidence type="ECO:0000256" key="2">
    <source>
        <dbReference type="SAM" id="MobiDB-lite"/>
    </source>
</evidence>
<keyword evidence="1" id="KW-0732">Signal</keyword>
<name>A0A852WDM5_PSEA5</name>
<protein>
    <recommendedName>
        <fullName evidence="6">DUF4352 domain-containing protein</fullName>
    </recommendedName>
</protein>
<reference evidence="4 5" key="1">
    <citation type="submission" date="2020-07" db="EMBL/GenBank/DDBJ databases">
        <title>Sequencing the genomes of 1000 actinobacteria strains.</title>
        <authorList>
            <person name="Klenk H.-P."/>
        </authorList>
    </citation>
    <scope>NUCLEOTIDE SEQUENCE [LARGE SCALE GENOMIC DNA]</scope>
    <source>
        <strain evidence="4 5">DSM 44749</strain>
    </source>
</reference>
<dbReference type="Gene3D" id="2.60.40.1240">
    <property type="match status" value="1"/>
</dbReference>
<evidence type="ECO:0000256" key="3">
    <source>
        <dbReference type="SAM" id="Phobius"/>
    </source>
</evidence>
<evidence type="ECO:0000313" key="4">
    <source>
        <dbReference type="EMBL" id="NYG04814.1"/>
    </source>
</evidence>
<dbReference type="EMBL" id="JACCCZ010000001">
    <property type="protein sequence ID" value="NYG04814.1"/>
    <property type="molecule type" value="Genomic_DNA"/>
</dbReference>
<accession>A0A852WDM5</accession>
<dbReference type="InterPro" id="IPR029050">
    <property type="entry name" value="Immunoprotect_excell_Ig-like"/>
</dbReference>